<dbReference type="PANTHER" id="PTHR11571:SF263">
    <property type="entry name" value="GLUTATHIONE S-TRANSFERASE"/>
    <property type="match status" value="1"/>
</dbReference>
<sequence>MSGAAYDLWYWPSIQGRGEFVRVFMEAAGLSYRDRAREGDAQALVEDMEARAESGDFAPYAPPYLVERKTDFAIAQVAHIVSWLTGHHDLGSGDAQTDLHLIQLQLTITDIVAEAHDTHHPVAGSLYYDDQKDAAARAAKAFREERIPKYFDHFEQALKVREGGPFVLGERWSHVDTSLFQLVEGLRYAFPERMKALEEDYPALVACRDAVAEIEGVAAYCDSDRRLAFNEDGIFRHYPELDAQ</sequence>
<evidence type="ECO:0000313" key="2">
    <source>
        <dbReference type="EMBL" id="UVI38440.1"/>
    </source>
</evidence>
<evidence type="ECO:0000259" key="1">
    <source>
        <dbReference type="PROSITE" id="PS50405"/>
    </source>
</evidence>
<dbReference type="Pfam" id="PF14497">
    <property type="entry name" value="GST_C_3"/>
    <property type="match status" value="1"/>
</dbReference>
<organism evidence="2 3">
    <name type="scientific">Qipengyuania spongiae</name>
    <dbReference type="NCBI Taxonomy" id="2909673"/>
    <lineage>
        <taxon>Bacteria</taxon>
        <taxon>Pseudomonadati</taxon>
        <taxon>Pseudomonadota</taxon>
        <taxon>Alphaproteobacteria</taxon>
        <taxon>Sphingomonadales</taxon>
        <taxon>Erythrobacteraceae</taxon>
        <taxon>Qipengyuania</taxon>
    </lineage>
</organism>
<dbReference type="PANTHER" id="PTHR11571">
    <property type="entry name" value="GLUTATHIONE S-TRANSFERASE"/>
    <property type="match status" value="1"/>
</dbReference>
<dbReference type="InterPro" id="IPR004046">
    <property type="entry name" value="GST_C"/>
</dbReference>
<keyword evidence="3" id="KW-1185">Reference proteome</keyword>
<evidence type="ECO:0000313" key="3">
    <source>
        <dbReference type="Proteomes" id="UP001065265"/>
    </source>
</evidence>
<name>A0ABY5SVW7_9SPHN</name>
<dbReference type="PROSITE" id="PS50405">
    <property type="entry name" value="GST_CTER"/>
    <property type="match status" value="1"/>
</dbReference>
<dbReference type="Gene3D" id="3.40.30.10">
    <property type="entry name" value="Glutaredoxin"/>
    <property type="match status" value="1"/>
</dbReference>
<dbReference type="SUPFAM" id="SSF47616">
    <property type="entry name" value="GST C-terminal domain-like"/>
    <property type="match status" value="1"/>
</dbReference>
<protein>
    <submittedName>
        <fullName evidence="2">Glutathione S-transferase</fullName>
    </submittedName>
</protein>
<dbReference type="CDD" id="cd03192">
    <property type="entry name" value="GST_C_Sigma_like"/>
    <property type="match status" value="1"/>
</dbReference>
<dbReference type="RefSeq" id="WP_265557607.1">
    <property type="nucleotide sequence ID" value="NZ_CP092471.1"/>
</dbReference>
<dbReference type="Proteomes" id="UP001065265">
    <property type="component" value="Chromosome"/>
</dbReference>
<dbReference type="InterPro" id="IPR010987">
    <property type="entry name" value="Glutathione-S-Trfase_C-like"/>
</dbReference>
<dbReference type="SUPFAM" id="SSF52833">
    <property type="entry name" value="Thioredoxin-like"/>
    <property type="match status" value="1"/>
</dbReference>
<proteinExistence type="predicted"/>
<reference evidence="2" key="1">
    <citation type="submission" date="2022-02" db="EMBL/GenBank/DDBJ databases">
        <title>Qipengyuania spongiae sp. nov., isolated from marine sponge.</title>
        <authorList>
            <person name="Li Z."/>
            <person name="Zhang M."/>
        </authorList>
    </citation>
    <scope>NUCLEOTIDE SEQUENCE</scope>
    <source>
        <strain evidence="2">PHS-Z21</strain>
    </source>
</reference>
<gene>
    <name evidence="2" type="ORF">L1F33_09220</name>
</gene>
<dbReference type="Gene3D" id="1.20.1050.10">
    <property type="match status" value="1"/>
</dbReference>
<dbReference type="InterPro" id="IPR036249">
    <property type="entry name" value="Thioredoxin-like_sf"/>
</dbReference>
<dbReference type="InterPro" id="IPR036282">
    <property type="entry name" value="Glutathione-S-Trfase_C_sf"/>
</dbReference>
<dbReference type="InterPro" id="IPR050213">
    <property type="entry name" value="GST_superfamily"/>
</dbReference>
<accession>A0ABY5SVW7</accession>
<dbReference type="EMBL" id="CP092471">
    <property type="protein sequence ID" value="UVI38440.1"/>
    <property type="molecule type" value="Genomic_DNA"/>
</dbReference>
<feature type="domain" description="GST C-terminal" evidence="1">
    <location>
        <begin position="101"/>
        <end position="241"/>
    </location>
</feature>